<proteinExistence type="predicted"/>
<keyword evidence="1" id="KW-0812">Transmembrane</keyword>
<name>A0A1H1JYI6_9BURK</name>
<sequence>MSTVQTVHPTNKVMLAVFWVYVMIPLAWGVINTLTQAMKLFK</sequence>
<dbReference type="RefSeq" id="WP_090809263.1">
    <property type="nucleotide sequence ID" value="NZ_FNKX01000002.1"/>
</dbReference>
<dbReference type="EMBL" id="FNKX01000002">
    <property type="protein sequence ID" value="SDR54882.1"/>
    <property type="molecule type" value="Genomic_DNA"/>
</dbReference>
<keyword evidence="1" id="KW-0472">Membrane</keyword>
<evidence type="ECO:0000313" key="2">
    <source>
        <dbReference type="EMBL" id="SDR54882.1"/>
    </source>
</evidence>
<keyword evidence="3" id="KW-1185">Reference proteome</keyword>
<reference evidence="3" key="1">
    <citation type="submission" date="2016-10" db="EMBL/GenBank/DDBJ databases">
        <authorList>
            <person name="Varghese N."/>
            <person name="Submissions S."/>
        </authorList>
    </citation>
    <scope>NUCLEOTIDE SEQUENCE [LARGE SCALE GENOMIC DNA]</scope>
    <source>
        <strain evidence="3">DUS833</strain>
    </source>
</reference>
<gene>
    <name evidence="2" type="ORF">SAMN05445850_5958</name>
</gene>
<evidence type="ECO:0000313" key="3">
    <source>
        <dbReference type="Proteomes" id="UP000199365"/>
    </source>
</evidence>
<protein>
    <recommendedName>
        <fullName evidence="4">Oxalate:formate antiporter</fullName>
    </recommendedName>
</protein>
<keyword evidence="1" id="KW-1133">Transmembrane helix</keyword>
<dbReference type="AlphaFoldDB" id="A0A1H1JYI6"/>
<dbReference type="Proteomes" id="UP000199365">
    <property type="component" value="Unassembled WGS sequence"/>
</dbReference>
<feature type="transmembrane region" description="Helical" evidence="1">
    <location>
        <begin position="13"/>
        <end position="34"/>
    </location>
</feature>
<evidence type="ECO:0008006" key="4">
    <source>
        <dbReference type="Google" id="ProtNLM"/>
    </source>
</evidence>
<accession>A0A1H1JYI6</accession>
<evidence type="ECO:0000256" key="1">
    <source>
        <dbReference type="SAM" id="Phobius"/>
    </source>
</evidence>
<organism evidence="2 3">
    <name type="scientific">Paraburkholderia tuberum</name>
    <dbReference type="NCBI Taxonomy" id="157910"/>
    <lineage>
        <taxon>Bacteria</taxon>
        <taxon>Pseudomonadati</taxon>
        <taxon>Pseudomonadota</taxon>
        <taxon>Betaproteobacteria</taxon>
        <taxon>Burkholderiales</taxon>
        <taxon>Burkholderiaceae</taxon>
        <taxon>Paraburkholderia</taxon>
    </lineage>
</organism>